<keyword evidence="2 5" id="KW-0812">Transmembrane</keyword>
<proteinExistence type="predicted"/>
<feature type="transmembrane region" description="Helical" evidence="5">
    <location>
        <begin position="23"/>
        <end position="42"/>
    </location>
</feature>
<dbReference type="Proteomes" id="UP000228952">
    <property type="component" value="Unassembled WGS sequence"/>
</dbReference>
<evidence type="ECO:0000256" key="5">
    <source>
        <dbReference type="SAM" id="Phobius"/>
    </source>
</evidence>
<comment type="subcellular location">
    <subcellularLocation>
        <location evidence="1">Membrane</location>
        <topology evidence="1">Multi-pass membrane protein</topology>
    </subcellularLocation>
</comment>
<feature type="transmembrane region" description="Helical" evidence="5">
    <location>
        <begin position="78"/>
        <end position="97"/>
    </location>
</feature>
<dbReference type="GO" id="GO:0016020">
    <property type="term" value="C:membrane"/>
    <property type="evidence" value="ECO:0007669"/>
    <property type="project" value="UniProtKB-SubCell"/>
</dbReference>
<gene>
    <name evidence="6" type="ORF">COX64_01745</name>
</gene>
<dbReference type="Pfam" id="PF09685">
    <property type="entry name" value="MamF_MmsF"/>
    <property type="match status" value="1"/>
</dbReference>
<comment type="caution">
    <text evidence="6">The sequence shown here is derived from an EMBL/GenBank/DDBJ whole genome shotgun (WGS) entry which is preliminary data.</text>
</comment>
<reference evidence="7" key="1">
    <citation type="submission" date="2017-09" db="EMBL/GenBank/DDBJ databases">
        <title>Depth-based differentiation of microbial function through sediment-hosted aquifers and enrichment of novel symbionts in the deep terrestrial subsurface.</title>
        <authorList>
            <person name="Probst A.J."/>
            <person name="Ladd B."/>
            <person name="Jarett J.K."/>
            <person name="Geller-Mcgrath D.E."/>
            <person name="Sieber C.M.K."/>
            <person name="Emerson J.B."/>
            <person name="Anantharaman K."/>
            <person name="Thomas B.C."/>
            <person name="Malmstrom R."/>
            <person name="Stieglmeier M."/>
            <person name="Klingl A."/>
            <person name="Woyke T."/>
            <person name="Ryan C.M."/>
            <person name="Banfield J.F."/>
        </authorList>
    </citation>
    <scope>NUCLEOTIDE SEQUENCE [LARGE SCALE GENOMIC DNA]</scope>
</reference>
<dbReference type="EMBL" id="PFQB01000043">
    <property type="protein sequence ID" value="PJA14645.1"/>
    <property type="molecule type" value="Genomic_DNA"/>
</dbReference>
<sequence length="128" mass="14071">MAEVVRAEEVKKVAVSTDSNSNLMAALAWLFAPISSLVFILVDSYKKDKFIQFWAWESLAYSVAAFVISVVLSTVTLGLASCLIGPAFLVLWVLGAYKAYQGETWKLPYIGDWAEQQADKTVAGSKKE</sequence>
<evidence type="ECO:0000256" key="3">
    <source>
        <dbReference type="ARBA" id="ARBA00022989"/>
    </source>
</evidence>
<dbReference type="PANTHER" id="PTHR36460:SF1">
    <property type="entry name" value="UPF0132 DOMAIN PROTEIN (AFU_ORTHOLOGUE AFUA_3G10255)"/>
    <property type="match status" value="1"/>
</dbReference>
<protein>
    <recommendedName>
        <fullName evidence="8">DUF4870 domain-containing protein</fullName>
    </recommendedName>
</protein>
<name>A0A2M7W2C3_9BACT</name>
<organism evidence="6 7">
    <name type="scientific">Candidatus Dojkabacteria bacterium CG_4_10_14_0_2_um_filter_Dojkabacteria_WS6_41_15</name>
    <dbReference type="NCBI Taxonomy" id="2014249"/>
    <lineage>
        <taxon>Bacteria</taxon>
        <taxon>Candidatus Dojkabacteria</taxon>
    </lineage>
</organism>
<keyword evidence="4 5" id="KW-0472">Membrane</keyword>
<evidence type="ECO:0000256" key="1">
    <source>
        <dbReference type="ARBA" id="ARBA00004141"/>
    </source>
</evidence>
<dbReference type="PANTHER" id="PTHR36460">
    <property type="entry name" value="UPF0132 DOMAIN PROTEIN (AFU_ORTHOLOGUE AFUA_3G10255)"/>
    <property type="match status" value="1"/>
</dbReference>
<evidence type="ECO:0008006" key="8">
    <source>
        <dbReference type="Google" id="ProtNLM"/>
    </source>
</evidence>
<evidence type="ECO:0000256" key="2">
    <source>
        <dbReference type="ARBA" id="ARBA00022692"/>
    </source>
</evidence>
<dbReference type="InterPro" id="IPR019109">
    <property type="entry name" value="MamF_MmsF"/>
</dbReference>
<evidence type="ECO:0000313" key="7">
    <source>
        <dbReference type="Proteomes" id="UP000228952"/>
    </source>
</evidence>
<accession>A0A2M7W2C3</accession>
<evidence type="ECO:0000256" key="4">
    <source>
        <dbReference type="ARBA" id="ARBA00023136"/>
    </source>
</evidence>
<dbReference type="AlphaFoldDB" id="A0A2M7W2C3"/>
<evidence type="ECO:0000313" key="6">
    <source>
        <dbReference type="EMBL" id="PJA14645.1"/>
    </source>
</evidence>
<keyword evidence="3 5" id="KW-1133">Transmembrane helix</keyword>